<sequence length="109" mass="11863">MGFRFRKSIKILPGLKLNLTHKGITSASIGKPGASLNIGKKGTRTSIGIPGTGLSYSKHHPYTNQPNPLQNSSQQPPPLNSRSIETTRSNVWGWIIFGLFCFIVGAILF</sequence>
<feature type="transmembrane region" description="Helical" evidence="2">
    <location>
        <begin position="91"/>
        <end position="108"/>
    </location>
</feature>
<evidence type="ECO:0000313" key="5">
    <source>
        <dbReference type="Proteomes" id="UP001241935"/>
    </source>
</evidence>
<gene>
    <name evidence="4" type="ORF">QOR41_14000</name>
</gene>
<dbReference type="Proteomes" id="UP001241935">
    <property type="component" value="Unassembled WGS sequence"/>
</dbReference>
<feature type="compositionally biased region" description="Low complexity" evidence="1">
    <location>
        <begin position="64"/>
        <end position="74"/>
    </location>
</feature>
<dbReference type="EMBL" id="JASKNE010000001">
    <property type="protein sequence ID" value="MDK1684907.1"/>
    <property type="molecule type" value="Genomic_DNA"/>
</dbReference>
<keyword evidence="2" id="KW-1133">Transmembrane helix</keyword>
<evidence type="ECO:0000256" key="1">
    <source>
        <dbReference type="SAM" id="MobiDB-lite"/>
    </source>
</evidence>
<reference evidence="4" key="1">
    <citation type="submission" date="2023-04" db="EMBL/GenBank/DDBJ databases">
        <title>The environmental microbiomes in feedlot watering bowls are a reservoir of florfenicol resistance for bovine respiratory disease pathogens.</title>
        <authorList>
            <person name="Kos D.W."/>
            <person name="Ruzzini A.C."/>
            <person name="Schreiner B."/>
            <person name="Jelinski M.D."/>
        </authorList>
    </citation>
    <scope>NUCLEOTIDE SEQUENCE</scope>
    <source>
        <strain evidence="4">WB3</strain>
    </source>
</reference>
<keyword evidence="2" id="KW-0472">Membrane</keyword>
<feature type="region of interest" description="Disordered" evidence="1">
    <location>
        <begin position="49"/>
        <end position="82"/>
    </location>
</feature>
<keyword evidence="2" id="KW-0812">Transmembrane</keyword>
<evidence type="ECO:0000256" key="2">
    <source>
        <dbReference type="SAM" id="Phobius"/>
    </source>
</evidence>
<feature type="domain" description="DUF4236" evidence="3">
    <location>
        <begin position="3"/>
        <end position="57"/>
    </location>
</feature>
<evidence type="ECO:0000259" key="3">
    <source>
        <dbReference type="Pfam" id="PF14020"/>
    </source>
</evidence>
<evidence type="ECO:0000313" key="4">
    <source>
        <dbReference type="EMBL" id="MDK1684907.1"/>
    </source>
</evidence>
<dbReference type="Pfam" id="PF14020">
    <property type="entry name" value="DUF4236"/>
    <property type="match status" value="1"/>
</dbReference>
<protein>
    <submittedName>
        <fullName evidence="4">DUF4236 domain-containing protein</fullName>
    </submittedName>
</protein>
<proteinExistence type="predicted"/>
<comment type="caution">
    <text evidence="4">The sequence shown here is derived from an EMBL/GenBank/DDBJ whole genome shotgun (WGS) entry which is preliminary data.</text>
</comment>
<accession>A0AAW6UT36</accession>
<name>A0AAW6UT36_9GAMM</name>
<dbReference type="AlphaFoldDB" id="A0AAW6UT36"/>
<dbReference type="RefSeq" id="WP_284067651.1">
    <property type="nucleotide sequence ID" value="NZ_JASKNE010000001.1"/>
</dbReference>
<organism evidence="4 5">
    <name type="scientific">Acinetobacter terrestris</name>
    <dbReference type="NCBI Taxonomy" id="2529843"/>
    <lineage>
        <taxon>Bacteria</taxon>
        <taxon>Pseudomonadati</taxon>
        <taxon>Pseudomonadota</taxon>
        <taxon>Gammaproteobacteria</taxon>
        <taxon>Moraxellales</taxon>
        <taxon>Moraxellaceae</taxon>
        <taxon>Acinetobacter</taxon>
        <taxon>Acinetobacter Taxon 24</taxon>
    </lineage>
</organism>
<dbReference type="InterPro" id="IPR025330">
    <property type="entry name" value="DUF4236"/>
</dbReference>